<comment type="caution">
    <text evidence="2">The sequence shown here is derived from an EMBL/GenBank/DDBJ whole genome shotgun (WGS) entry which is preliminary data.</text>
</comment>
<dbReference type="Proteomes" id="UP000886523">
    <property type="component" value="Unassembled WGS sequence"/>
</dbReference>
<feature type="compositionally biased region" description="Basic and acidic residues" evidence="1">
    <location>
        <begin position="467"/>
        <end position="485"/>
    </location>
</feature>
<evidence type="ECO:0000256" key="1">
    <source>
        <dbReference type="SAM" id="MobiDB-lite"/>
    </source>
</evidence>
<keyword evidence="3" id="KW-1185">Reference proteome</keyword>
<reference evidence="2" key="1">
    <citation type="journal article" date="2020" name="Nat. Commun.">
        <title>Large-scale genome sequencing of mycorrhizal fungi provides insights into the early evolution of symbiotic traits.</title>
        <authorList>
            <person name="Miyauchi S."/>
            <person name="Kiss E."/>
            <person name="Kuo A."/>
            <person name="Drula E."/>
            <person name="Kohler A."/>
            <person name="Sanchez-Garcia M."/>
            <person name="Morin E."/>
            <person name="Andreopoulos B."/>
            <person name="Barry K.W."/>
            <person name="Bonito G."/>
            <person name="Buee M."/>
            <person name="Carver A."/>
            <person name="Chen C."/>
            <person name="Cichocki N."/>
            <person name="Clum A."/>
            <person name="Culley D."/>
            <person name="Crous P.W."/>
            <person name="Fauchery L."/>
            <person name="Girlanda M."/>
            <person name="Hayes R.D."/>
            <person name="Keri Z."/>
            <person name="LaButti K."/>
            <person name="Lipzen A."/>
            <person name="Lombard V."/>
            <person name="Magnuson J."/>
            <person name="Maillard F."/>
            <person name="Murat C."/>
            <person name="Nolan M."/>
            <person name="Ohm R.A."/>
            <person name="Pangilinan J."/>
            <person name="Pereira M.F."/>
            <person name="Perotto S."/>
            <person name="Peter M."/>
            <person name="Pfister S."/>
            <person name="Riley R."/>
            <person name="Sitrit Y."/>
            <person name="Stielow J.B."/>
            <person name="Szollosi G."/>
            <person name="Zifcakova L."/>
            <person name="Stursova M."/>
            <person name="Spatafora J.W."/>
            <person name="Tedersoo L."/>
            <person name="Vaario L.M."/>
            <person name="Yamada A."/>
            <person name="Yan M."/>
            <person name="Wang P."/>
            <person name="Xu J."/>
            <person name="Bruns T."/>
            <person name="Baldrian P."/>
            <person name="Vilgalys R."/>
            <person name="Dunand C."/>
            <person name="Henrissat B."/>
            <person name="Grigoriev I.V."/>
            <person name="Hibbett D."/>
            <person name="Nagy L.G."/>
            <person name="Martin F.M."/>
        </authorList>
    </citation>
    <scope>NUCLEOTIDE SEQUENCE</scope>
    <source>
        <strain evidence="2">UP504</strain>
    </source>
</reference>
<dbReference type="EMBL" id="MU128910">
    <property type="protein sequence ID" value="KAF9520941.1"/>
    <property type="molecule type" value="Genomic_DNA"/>
</dbReference>
<sequence>MVETIAEEVPGLYSSPYSSGSSLSGIVSTVPSTHFEFSQAHEPQVYIADWEEDAGGEVMRRYYALWKEALDIVQQSKQGWIPTSSFKPPQDPVAIQAFYDYSVRTYTQLPLELFIRRPGRPLTHPPMGIGCRRNTPTRMPRHSETMEQVITCISPPTLAVIPRLRLCHRSIILQFRGFIHCSVLGSERRSEGTANPKTLTVTSNRDAGSGSYAGGLDSGMASAAFSSVEFERNGCIGFQNCLRAVWYVHYFINLAQSGFPFWIGSDSKFFLDFGPSTLYRTVLSSNPLFFAMVELSNLFVCTGVPLMDSGFRPNHWIDHKEKLFSKGLGMLVGWCIIAEVQLVSVWGQYSLSALVLEVSSDSVEHAKTSFVGVHPYSTVLKGKPDIPIVVSECMPNSEKQLRLWGFERLKDNQIKRFLTMTRRGNSTKSLAAIARDPEDRECLLELVDDRKGAARVRPIETSNSKRKATESVEKDSTAKRVRSEGKSPATNVASSAESSSTDLASAATQLRFPKFQKKHRDPMVLVWSNGGGDASVKGTIDGSPLSVPSLERTSSFFRLLSRPYIISSPSLKASGSVTPRFYPQSPLSVPPLARTGSFLSHPYIISSPSLKALGSVTPRFCLQSPLSVPSLERTSSFFRLLSRPYTISSPSLKASGSVTPQFRLQSPLSVPPLARTSSFLSHPYIISSPSLKASGSVTPQFSLPRLYIIPSPSLKASGSVTPQFRLQSPLSVPSLA</sequence>
<accession>A0A9P6DZV7</accession>
<gene>
    <name evidence="2" type="ORF">BS47DRAFT_1387087</name>
</gene>
<feature type="compositionally biased region" description="Low complexity" evidence="1">
    <location>
        <begin position="489"/>
        <end position="500"/>
    </location>
</feature>
<name>A0A9P6DZV7_9AGAM</name>
<dbReference type="OrthoDB" id="2563277at2759"/>
<proteinExistence type="predicted"/>
<evidence type="ECO:0000313" key="3">
    <source>
        <dbReference type="Proteomes" id="UP000886523"/>
    </source>
</evidence>
<organism evidence="2 3">
    <name type="scientific">Hydnum rufescens UP504</name>
    <dbReference type="NCBI Taxonomy" id="1448309"/>
    <lineage>
        <taxon>Eukaryota</taxon>
        <taxon>Fungi</taxon>
        <taxon>Dikarya</taxon>
        <taxon>Basidiomycota</taxon>
        <taxon>Agaricomycotina</taxon>
        <taxon>Agaricomycetes</taxon>
        <taxon>Cantharellales</taxon>
        <taxon>Hydnaceae</taxon>
        <taxon>Hydnum</taxon>
    </lineage>
</organism>
<evidence type="ECO:0000313" key="2">
    <source>
        <dbReference type="EMBL" id="KAF9520941.1"/>
    </source>
</evidence>
<feature type="region of interest" description="Disordered" evidence="1">
    <location>
        <begin position="455"/>
        <end position="500"/>
    </location>
</feature>
<protein>
    <submittedName>
        <fullName evidence="2">Uncharacterized protein</fullName>
    </submittedName>
</protein>
<dbReference type="AlphaFoldDB" id="A0A9P6DZV7"/>